<sequence length="91" mass="10128">MEPSDGVSDSHRIYSGYRGLSSLDSPELDGLDQWKHTNLDVGPETMDTLMRLSSQAPPRFSRGKRSSALGPWGTVLAEIRGMSNRDFYHSD</sequence>
<feature type="non-terminal residue" evidence="2">
    <location>
        <position position="91"/>
    </location>
</feature>
<reference evidence="2 3" key="1">
    <citation type="submission" date="2023-05" db="EMBL/GenBank/DDBJ databases">
        <title>B98-5 Cell Line De Novo Hybrid Assembly: An Optical Mapping Approach.</title>
        <authorList>
            <person name="Kananen K."/>
            <person name="Auerbach J.A."/>
            <person name="Kautto E."/>
            <person name="Blachly J.S."/>
        </authorList>
    </citation>
    <scope>NUCLEOTIDE SEQUENCE [LARGE SCALE GENOMIC DNA]</scope>
    <source>
        <strain evidence="2">B95-8</strain>
        <tissue evidence="2">Cell line</tissue>
    </source>
</reference>
<accession>A0ABQ9UG74</accession>
<protein>
    <submittedName>
        <fullName evidence="2">Uncharacterized protein</fullName>
    </submittedName>
</protein>
<evidence type="ECO:0000313" key="3">
    <source>
        <dbReference type="Proteomes" id="UP001266305"/>
    </source>
</evidence>
<dbReference type="EMBL" id="JASSZA010000012">
    <property type="protein sequence ID" value="KAK2096089.1"/>
    <property type="molecule type" value="Genomic_DNA"/>
</dbReference>
<comment type="caution">
    <text evidence="2">The sequence shown here is derived from an EMBL/GenBank/DDBJ whole genome shotgun (WGS) entry which is preliminary data.</text>
</comment>
<proteinExistence type="predicted"/>
<feature type="region of interest" description="Disordered" evidence="1">
    <location>
        <begin position="1"/>
        <end position="22"/>
    </location>
</feature>
<name>A0ABQ9UG74_SAGOE</name>
<gene>
    <name evidence="2" type="ORF">P7K49_025123</name>
</gene>
<dbReference type="Proteomes" id="UP001266305">
    <property type="component" value="Unassembled WGS sequence"/>
</dbReference>
<evidence type="ECO:0000313" key="2">
    <source>
        <dbReference type="EMBL" id="KAK2096089.1"/>
    </source>
</evidence>
<keyword evidence="3" id="KW-1185">Reference proteome</keyword>
<organism evidence="2 3">
    <name type="scientific">Saguinus oedipus</name>
    <name type="common">Cotton-top tamarin</name>
    <name type="synonym">Oedipomidas oedipus</name>
    <dbReference type="NCBI Taxonomy" id="9490"/>
    <lineage>
        <taxon>Eukaryota</taxon>
        <taxon>Metazoa</taxon>
        <taxon>Chordata</taxon>
        <taxon>Craniata</taxon>
        <taxon>Vertebrata</taxon>
        <taxon>Euteleostomi</taxon>
        <taxon>Mammalia</taxon>
        <taxon>Eutheria</taxon>
        <taxon>Euarchontoglires</taxon>
        <taxon>Primates</taxon>
        <taxon>Haplorrhini</taxon>
        <taxon>Platyrrhini</taxon>
        <taxon>Cebidae</taxon>
        <taxon>Callitrichinae</taxon>
        <taxon>Saguinus</taxon>
    </lineage>
</organism>
<evidence type="ECO:0000256" key="1">
    <source>
        <dbReference type="SAM" id="MobiDB-lite"/>
    </source>
</evidence>